<accession>A0A4S4M3R4</accession>
<evidence type="ECO:0000313" key="1">
    <source>
        <dbReference type="EMBL" id="THH19585.1"/>
    </source>
</evidence>
<dbReference type="AlphaFoldDB" id="A0A4S4M3R4"/>
<reference evidence="1 2" key="1">
    <citation type="submission" date="2019-02" db="EMBL/GenBank/DDBJ databases">
        <title>Genome sequencing of the rare red list fungi Bondarzewia mesenterica.</title>
        <authorList>
            <person name="Buettner E."/>
            <person name="Kellner H."/>
        </authorList>
    </citation>
    <scope>NUCLEOTIDE SEQUENCE [LARGE SCALE GENOMIC DNA]</scope>
    <source>
        <strain evidence="1 2">DSM 108281</strain>
    </source>
</reference>
<protein>
    <submittedName>
        <fullName evidence="1">Uncharacterized protein</fullName>
    </submittedName>
</protein>
<keyword evidence="2" id="KW-1185">Reference proteome</keyword>
<evidence type="ECO:0000313" key="2">
    <source>
        <dbReference type="Proteomes" id="UP000310158"/>
    </source>
</evidence>
<organism evidence="1 2">
    <name type="scientific">Bondarzewia mesenterica</name>
    <dbReference type="NCBI Taxonomy" id="1095465"/>
    <lineage>
        <taxon>Eukaryota</taxon>
        <taxon>Fungi</taxon>
        <taxon>Dikarya</taxon>
        <taxon>Basidiomycota</taxon>
        <taxon>Agaricomycotina</taxon>
        <taxon>Agaricomycetes</taxon>
        <taxon>Russulales</taxon>
        <taxon>Bondarzewiaceae</taxon>
        <taxon>Bondarzewia</taxon>
    </lineage>
</organism>
<dbReference type="EMBL" id="SGPL01000041">
    <property type="protein sequence ID" value="THH19585.1"/>
    <property type="molecule type" value="Genomic_DNA"/>
</dbReference>
<dbReference type="Proteomes" id="UP000310158">
    <property type="component" value="Unassembled WGS sequence"/>
</dbReference>
<sequence>MICFRVPTIGTVFAMDIKRVRDQSRRQSLGRLAKGRIGIGFTLTRGSSSSLDGPPDDSHQRGDHVSLISSRIPLLSTLSLQKLYDLLTNTMAQLSLPVALPKLDTSSSVITAPPTLRVSRTYLEHAVVAYLSTELRAFDLIVKLHSQGILHIDSTHGQKTLSSLPPELLLAIRSHLIPAVTRTLLSSSTHALASAFLSRAHNLCANCLTYNVDVFGADVLNWPSALRVGSTVPVDETGEATAEHTGCMCGMWEMAGGKIVEVAWRRRERERESARPLIIPDPLAPQHEPTQAPCDNTPSASRCAAKIQWSLSVPVPHHHTPQAWLDARLSRLTPDNTPIWIVIANVLASEFTCEVVPMSPGPALSINFASGDEMESASTARDFVWIVPTSTDRSTHKFALERLERTLALPPFTPTSKCTATVLITTARESAAAYLAARMRDQTLAAVEDRRTEERDFDAIRSSRSMSLRLGLGMACLLASGSDSAPASLRGQKKMIIRDPLFPNTPPGLESALGTSMFVHPLHTRYACPIYATVSEESTSVMRGGYSQPAGATAEPAILDDYLLTMLGTRPSQSSPHVASSSNLRVPYLIHSSIKKGPKSSRTDIIFLHSSMGLQDLFPQSDSDIVAVNAVRASGVLYTRSLTLISISVSGCIPEPRRRQPDLKSSVTVEMIPPPTWDFRHRISLACGLIQSTYSDQYARCPDSDSQSVEAIGNRGGPVIRL</sequence>
<name>A0A4S4M3R4_9AGAM</name>
<comment type="caution">
    <text evidence="1">The sequence shown here is derived from an EMBL/GenBank/DDBJ whole genome shotgun (WGS) entry which is preliminary data.</text>
</comment>
<dbReference type="OrthoDB" id="3249986at2759"/>
<proteinExistence type="predicted"/>
<gene>
    <name evidence="1" type="ORF">EW146_g1628</name>
</gene>